<reference evidence="2" key="1">
    <citation type="submission" date="2020-12" db="EMBL/GenBank/DDBJ databases">
        <title>Bacterial novel species Mucilaginibacter sp. SD-g isolated from soil.</title>
        <authorList>
            <person name="Jung H.-Y."/>
        </authorList>
    </citation>
    <scope>NUCLEOTIDE SEQUENCE</scope>
    <source>
        <strain evidence="2">SD-g</strain>
    </source>
</reference>
<organism evidence="2 3">
    <name type="scientific">Mucilaginibacter segetis</name>
    <dbReference type="NCBI Taxonomy" id="2793071"/>
    <lineage>
        <taxon>Bacteria</taxon>
        <taxon>Pseudomonadati</taxon>
        <taxon>Bacteroidota</taxon>
        <taxon>Sphingobacteriia</taxon>
        <taxon>Sphingobacteriales</taxon>
        <taxon>Sphingobacteriaceae</taxon>
        <taxon>Mucilaginibacter</taxon>
    </lineage>
</organism>
<comment type="caution">
    <text evidence="2">The sequence shown here is derived from an EMBL/GenBank/DDBJ whole genome shotgun (WGS) entry which is preliminary data.</text>
</comment>
<name>A0A934PSK0_9SPHI</name>
<evidence type="ECO:0000313" key="3">
    <source>
        <dbReference type="Proteomes" id="UP000613193"/>
    </source>
</evidence>
<dbReference type="Proteomes" id="UP000613193">
    <property type="component" value="Unassembled WGS sequence"/>
</dbReference>
<dbReference type="PANTHER" id="PTHR14237:SF19">
    <property type="entry name" value="MITOCHONDRIAL AMIDOXIME REDUCING COMPONENT 1"/>
    <property type="match status" value="1"/>
</dbReference>
<dbReference type="RefSeq" id="WP_200065280.1">
    <property type="nucleotide sequence ID" value="NZ_JAEHFW010000001.1"/>
</dbReference>
<dbReference type="InterPro" id="IPR005303">
    <property type="entry name" value="MOCOS_middle"/>
</dbReference>
<protein>
    <submittedName>
        <fullName evidence="2">MOSC domain-containing protein</fullName>
    </submittedName>
</protein>
<feature type="domain" description="MOSC" evidence="1">
    <location>
        <begin position="119"/>
        <end position="264"/>
    </location>
</feature>
<dbReference type="PROSITE" id="PS51340">
    <property type="entry name" value="MOSC"/>
    <property type="match status" value="1"/>
</dbReference>
<sequence>MLRISGLYIYPIKSLGGIALTEAKVTDRGLEHDRRWMLVDANNRFLSQREHPQLALFTQELTVNGLKVTYKANGASILIPFKPVKQTQLQVSIWDDVCTAQLVSDEADEWFREKLNIICSLVYMPDETERPTDQKYTEPGNITSFADAYPMLIIGQASLDDLNSKLDAPVRMNRFRPNMVFTGGEAFLEDSMKHIRITGTDLYGVKLCARCVMITIDQATRKKGKEPTKTLATYRQKNNKIYFGQNLISSGNGTIKIGDEIHILETHQEARFFI</sequence>
<dbReference type="InterPro" id="IPR005302">
    <property type="entry name" value="MoCF_Sase_C"/>
</dbReference>
<dbReference type="GO" id="GO:0030151">
    <property type="term" value="F:molybdenum ion binding"/>
    <property type="evidence" value="ECO:0007669"/>
    <property type="project" value="InterPro"/>
</dbReference>
<dbReference type="SUPFAM" id="SSF50800">
    <property type="entry name" value="PK beta-barrel domain-like"/>
    <property type="match status" value="1"/>
</dbReference>
<keyword evidence="3" id="KW-1185">Reference proteome</keyword>
<dbReference type="Pfam" id="PF03476">
    <property type="entry name" value="MOSC_N"/>
    <property type="match status" value="1"/>
</dbReference>
<dbReference type="GO" id="GO:0003824">
    <property type="term" value="F:catalytic activity"/>
    <property type="evidence" value="ECO:0007669"/>
    <property type="project" value="InterPro"/>
</dbReference>
<dbReference type="PANTHER" id="PTHR14237">
    <property type="entry name" value="MOLYBDOPTERIN COFACTOR SULFURASE MOSC"/>
    <property type="match status" value="1"/>
</dbReference>
<dbReference type="SUPFAM" id="SSF141673">
    <property type="entry name" value="MOSC N-terminal domain-like"/>
    <property type="match status" value="1"/>
</dbReference>
<evidence type="ECO:0000259" key="1">
    <source>
        <dbReference type="PROSITE" id="PS51340"/>
    </source>
</evidence>
<dbReference type="AlphaFoldDB" id="A0A934PSK0"/>
<proteinExistence type="predicted"/>
<dbReference type="EMBL" id="JAEHFW010000001">
    <property type="protein sequence ID" value="MBK0378841.1"/>
    <property type="molecule type" value="Genomic_DNA"/>
</dbReference>
<dbReference type="GO" id="GO:0030170">
    <property type="term" value="F:pyridoxal phosphate binding"/>
    <property type="evidence" value="ECO:0007669"/>
    <property type="project" value="InterPro"/>
</dbReference>
<evidence type="ECO:0000313" key="2">
    <source>
        <dbReference type="EMBL" id="MBK0378841.1"/>
    </source>
</evidence>
<dbReference type="Pfam" id="PF03473">
    <property type="entry name" value="MOSC"/>
    <property type="match status" value="1"/>
</dbReference>
<accession>A0A934PSK0</accession>
<gene>
    <name evidence="2" type="ORF">I5M19_05960</name>
</gene>
<dbReference type="InterPro" id="IPR011037">
    <property type="entry name" value="Pyrv_Knase-like_insert_dom_sf"/>
</dbReference>